<dbReference type="InterPro" id="IPR006748">
    <property type="entry name" value="NH2Glyco/OHUrea_AB-resist_kin"/>
</dbReference>
<dbReference type="GO" id="GO:0019748">
    <property type="term" value="P:secondary metabolic process"/>
    <property type="evidence" value="ECO:0007669"/>
    <property type="project" value="InterPro"/>
</dbReference>
<accession>A0A7W9N1Z9</accession>
<gene>
    <name evidence="1" type="ORF">HDA33_002373</name>
</gene>
<sequence>MPDSPAPPGAAPSELVPRAFAERIARRPADPLLAAAGGEAVSGEAWLARLPHLVEERLAAWNLTLDPDAPGAPWTGHGALVLPVRRHTLRPAVLKLTWPHLEARHEHLALRLWDGAGAVRLHAASPPDGALLLERLDADRPLTLEPVLDACEAVGGLLRALDRPATPQFDAVAVKAERWDGTLAAPVAAVPRRLQVQARSHLRRLVDSAPEPRLVHEDLHDGNVLAPLPDDGPSGAAPDARRGHVARRGRWLAIDPKPVAGEGAYAVAPIVWNRPEVTAAAHNARIHVRLRADVVAEAAGLDEERVRAWTFVRLVLNAVDAAHEGPSADAWRARMIALAGHFAS</sequence>
<dbReference type="RefSeq" id="WP_221433002.1">
    <property type="nucleotide sequence ID" value="NZ_BAABAG010000006.1"/>
</dbReference>
<dbReference type="SUPFAM" id="SSF56112">
    <property type="entry name" value="Protein kinase-like (PK-like)"/>
    <property type="match status" value="1"/>
</dbReference>
<dbReference type="Pfam" id="PF04655">
    <property type="entry name" value="APH_6_hur"/>
    <property type="match status" value="1"/>
</dbReference>
<dbReference type="Proteomes" id="UP000567246">
    <property type="component" value="Unassembled WGS sequence"/>
</dbReference>
<reference evidence="1 2" key="1">
    <citation type="submission" date="2020-08" db="EMBL/GenBank/DDBJ databases">
        <title>Sequencing the genomes of 1000 actinobacteria strains.</title>
        <authorList>
            <person name="Klenk H.-P."/>
        </authorList>
    </citation>
    <scope>NUCLEOTIDE SEQUENCE [LARGE SCALE GENOMIC DNA]</scope>
    <source>
        <strain evidence="1 2">DSM 17945</strain>
    </source>
</reference>
<dbReference type="InterPro" id="IPR011009">
    <property type="entry name" value="Kinase-like_dom_sf"/>
</dbReference>
<keyword evidence="2" id="KW-1185">Reference proteome</keyword>
<organism evidence="1 2">
    <name type="scientific">Micrococcus endophyticus</name>
    <dbReference type="NCBI Taxonomy" id="455343"/>
    <lineage>
        <taxon>Bacteria</taxon>
        <taxon>Bacillati</taxon>
        <taxon>Actinomycetota</taxon>
        <taxon>Actinomycetes</taxon>
        <taxon>Micrococcales</taxon>
        <taxon>Micrococcaceae</taxon>
        <taxon>Micrococcus</taxon>
    </lineage>
</organism>
<dbReference type="GO" id="GO:0050300">
    <property type="term" value="F:aminoglycoside 6-kinase activity"/>
    <property type="evidence" value="ECO:0007669"/>
    <property type="project" value="UniProtKB-EC"/>
</dbReference>
<keyword evidence="1" id="KW-0418">Kinase</keyword>
<dbReference type="AlphaFoldDB" id="A0A7W9N1Z9"/>
<dbReference type="EMBL" id="JACHMW010000001">
    <property type="protein sequence ID" value="MBB5849809.1"/>
    <property type="molecule type" value="Genomic_DNA"/>
</dbReference>
<dbReference type="EC" id="2.7.1.72" evidence="1"/>
<proteinExistence type="predicted"/>
<evidence type="ECO:0000313" key="1">
    <source>
        <dbReference type="EMBL" id="MBB5849809.1"/>
    </source>
</evidence>
<name>A0A7W9N1Z9_9MICC</name>
<protein>
    <submittedName>
        <fullName evidence="1">Streptomycin 6-kinase</fullName>
        <ecNumber evidence="1">2.7.1.72</ecNumber>
    </submittedName>
</protein>
<evidence type="ECO:0000313" key="2">
    <source>
        <dbReference type="Proteomes" id="UP000567246"/>
    </source>
</evidence>
<comment type="caution">
    <text evidence="1">The sequence shown here is derived from an EMBL/GenBank/DDBJ whole genome shotgun (WGS) entry which is preliminary data.</text>
</comment>
<keyword evidence="1" id="KW-0808">Transferase</keyword>